<keyword evidence="3" id="KW-1185">Reference proteome</keyword>
<proteinExistence type="predicted"/>
<dbReference type="EnsemblPlants" id="TraesCS3B02G170300.1">
    <property type="protein sequence ID" value="TraesCS3B02G170300.1"/>
    <property type="gene ID" value="TraesCS3B02G170300"/>
</dbReference>
<organism evidence="2">
    <name type="scientific">Triticum aestivum</name>
    <name type="common">Wheat</name>
    <dbReference type="NCBI Taxonomy" id="4565"/>
    <lineage>
        <taxon>Eukaryota</taxon>
        <taxon>Viridiplantae</taxon>
        <taxon>Streptophyta</taxon>
        <taxon>Embryophyta</taxon>
        <taxon>Tracheophyta</taxon>
        <taxon>Spermatophyta</taxon>
        <taxon>Magnoliopsida</taxon>
        <taxon>Liliopsida</taxon>
        <taxon>Poales</taxon>
        <taxon>Poaceae</taxon>
        <taxon>BOP clade</taxon>
        <taxon>Pooideae</taxon>
        <taxon>Triticodae</taxon>
        <taxon>Triticeae</taxon>
        <taxon>Triticinae</taxon>
        <taxon>Triticum</taxon>
    </lineage>
</organism>
<evidence type="ECO:0000259" key="1">
    <source>
        <dbReference type="Pfam" id="PF07762"/>
    </source>
</evidence>
<gene>
    <name evidence="2" type="primary">LOC123065170</name>
</gene>
<dbReference type="AlphaFoldDB" id="A0A3B6FNA9"/>
<sequence length="443" mass="50137">MAVAAFPNWLMLERFVFRRDDEGSFPDNTKAPIRASGTTSWNAPFRIAFCLAEPPLPSRLYAQLPRFPDPRKHIPLAIMATHRHLLLLRIATNTPALGLVQDFLVYNAYDPSSLKALQPCTEPYTDYTRTGDNLPRGPPLQEGKQRLLTVKSMGLLCRGEDEQEFAVAELLVFKDIHSKVYADICLLRSSTSAGPVLGGTWNSMRLPILGIDNVNDPWHLCCWDTDTVVPFNRSLCWIDYHRGILICDVFGDPIPTVSFLAFPLDEFPSAHTHNQIKPSSWLYRGVSAIDDDGVLKFVNVTRHDGIGHGELKSGSGFTITCHTLTLGSMVWELEYKITSAELWSSNPHLPHTILMFPQVNVDRPYVVHFLISEFKYVIRKMWVVSIDMSTRTVESISQYINGKDGLKTDDADFTRRKSGAPTSFLPCEFSRFLRLSRRNEDME</sequence>
<dbReference type="PANTHER" id="PTHR33074:SF128">
    <property type="entry name" value="EXPRESSED PROTEIN"/>
    <property type="match status" value="1"/>
</dbReference>
<dbReference type="Gramene" id="TraesCS3B02G170300.1">
    <property type="protein sequence ID" value="TraesCS3B02G170300.1"/>
    <property type="gene ID" value="TraesCS3B02G170300"/>
</dbReference>
<dbReference type="PANTHER" id="PTHR33074">
    <property type="entry name" value="EXPRESSED PROTEIN-RELATED"/>
    <property type="match status" value="1"/>
</dbReference>
<dbReference type="InterPro" id="IPR011676">
    <property type="entry name" value="DUF1618"/>
</dbReference>
<dbReference type="OMA" id="AIMATHR"/>
<dbReference type="Gramene" id="TraesCS3B03G0405400.1">
    <property type="protein sequence ID" value="TraesCS3B03G0405400.1.CDS"/>
    <property type="gene ID" value="TraesCS3B03G0405400"/>
</dbReference>
<dbReference type="OrthoDB" id="672705at2759"/>
<dbReference type="RefSeq" id="XP_044344455.1">
    <property type="nucleotide sequence ID" value="XM_044488520.1"/>
</dbReference>
<reference evidence="2" key="2">
    <citation type="submission" date="2018-10" db="UniProtKB">
        <authorList>
            <consortium name="EnsemblPlants"/>
        </authorList>
    </citation>
    <scope>IDENTIFICATION</scope>
</reference>
<dbReference type="GeneID" id="123065170"/>
<protein>
    <recommendedName>
        <fullName evidence="1">DUF1618 domain-containing protein</fullName>
    </recommendedName>
</protein>
<evidence type="ECO:0000313" key="3">
    <source>
        <dbReference type="Proteomes" id="UP000019116"/>
    </source>
</evidence>
<reference evidence="2" key="1">
    <citation type="submission" date="2018-08" db="EMBL/GenBank/DDBJ databases">
        <authorList>
            <person name="Rossello M."/>
        </authorList>
    </citation>
    <scope>NUCLEOTIDE SEQUENCE [LARGE SCALE GENOMIC DNA]</scope>
    <source>
        <strain evidence="2">cv. Chinese Spring</strain>
    </source>
</reference>
<accession>A0A3B6FNA9</accession>
<evidence type="ECO:0000313" key="2">
    <source>
        <dbReference type="EnsemblPlants" id="TraesCS3B02G170300.1"/>
    </source>
</evidence>
<dbReference type="Proteomes" id="UP000019116">
    <property type="component" value="Chromosome 3B"/>
</dbReference>
<dbReference type="Pfam" id="PF07762">
    <property type="entry name" value="DUF1618"/>
    <property type="match status" value="1"/>
</dbReference>
<feature type="domain" description="DUF1618" evidence="1">
    <location>
        <begin position="237"/>
        <end position="368"/>
    </location>
</feature>
<name>A0A3B6FNA9_WHEAT</name>